<dbReference type="AlphaFoldDB" id="A0AAU7UCS7"/>
<proteinExistence type="predicted"/>
<feature type="transmembrane region" description="Helical" evidence="1">
    <location>
        <begin position="76"/>
        <end position="93"/>
    </location>
</feature>
<organism evidence="2">
    <name type="scientific">Deinococcus sonorensis KR-87</name>
    <dbReference type="NCBI Taxonomy" id="694439"/>
    <lineage>
        <taxon>Bacteria</taxon>
        <taxon>Thermotogati</taxon>
        <taxon>Deinococcota</taxon>
        <taxon>Deinococci</taxon>
        <taxon>Deinococcales</taxon>
        <taxon>Deinococcaceae</taxon>
        <taxon>Deinococcus</taxon>
    </lineage>
</organism>
<keyword evidence="1" id="KW-0472">Membrane</keyword>
<dbReference type="KEGG" id="dsc:ABOD76_07725"/>
<evidence type="ECO:0008006" key="3">
    <source>
        <dbReference type="Google" id="ProtNLM"/>
    </source>
</evidence>
<keyword evidence="1" id="KW-0812">Transmembrane</keyword>
<dbReference type="RefSeq" id="WP_350244237.1">
    <property type="nucleotide sequence ID" value="NZ_CP158299.1"/>
</dbReference>
<sequence length="138" mass="14296">MTQDPVGRWLLTVAALVLFALGVPLLFAADVVSGWLDVPSPSGEVLAQLAAGGLLGLGVMNWWSRGQFVGGIYGRPLGLSNLLCFLSAGASLGRATASGGLPSGMWGIVLVFTALAVTFAWRVLFFRPQADARPAPGV</sequence>
<name>A0AAU7UCS7_9DEIO</name>
<reference evidence="2" key="1">
    <citation type="submission" date="2024-06" db="EMBL/GenBank/DDBJ databases">
        <title>Draft Genome Sequence of Deinococcus sonorensis Type Strain KR-87, a Biofilm Producing Representative of the Genus Deinococcus.</title>
        <authorList>
            <person name="Boren L.S."/>
            <person name="Grosso R.A."/>
            <person name="Hugenberg-Cox A.N."/>
            <person name="Hill J.T.E."/>
            <person name="Albert C.M."/>
            <person name="Tuohy J.M."/>
        </authorList>
    </citation>
    <scope>NUCLEOTIDE SEQUENCE</scope>
    <source>
        <strain evidence="2">KR-87</strain>
    </source>
</reference>
<accession>A0AAU7UCS7</accession>
<feature type="transmembrane region" description="Helical" evidence="1">
    <location>
        <begin position="105"/>
        <end position="125"/>
    </location>
</feature>
<protein>
    <recommendedName>
        <fullName evidence="3">Transmembrane protein</fullName>
    </recommendedName>
</protein>
<dbReference type="EMBL" id="CP158299">
    <property type="protein sequence ID" value="XBV86183.1"/>
    <property type="molecule type" value="Genomic_DNA"/>
</dbReference>
<evidence type="ECO:0000313" key="2">
    <source>
        <dbReference type="EMBL" id="XBV86183.1"/>
    </source>
</evidence>
<keyword evidence="1" id="KW-1133">Transmembrane helix</keyword>
<feature type="transmembrane region" description="Helical" evidence="1">
    <location>
        <begin position="44"/>
        <end position="64"/>
    </location>
</feature>
<evidence type="ECO:0000256" key="1">
    <source>
        <dbReference type="SAM" id="Phobius"/>
    </source>
</evidence>
<gene>
    <name evidence="2" type="ORF">ABOD76_07725</name>
</gene>